<sequence>MLSFADFDTRGYRTVDVRTGYGQWVATYEDTVEDAMDIALLEELAEPSWGNVRRAADLGCGTGRTAAWLRRNGVSSIDGVDLTPEMLAVARSRKLHDHLREADVTDTGLEDGAYDLVIASLIDEHLPDLRPLYAEAHRIAEPGALFVIVAFHPHFIMTSGMPTHFTSASGEHIAITTHVHLISDHVMAGLGAGWTLAEMREGIIDDRWIALKPKWERFRNHPISAALVWRKQG</sequence>
<accession>A0A9W6Q271</accession>
<organism evidence="2 3">
    <name type="scientific">Actinomadura rubrobrunea</name>
    <dbReference type="NCBI Taxonomy" id="115335"/>
    <lineage>
        <taxon>Bacteria</taxon>
        <taxon>Bacillati</taxon>
        <taxon>Actinomycetota</taxon>
        <taxon>Actinomycetes</taxon>
        <taxon>Streptosporangiales</taxon>
        <taxon>Thermomonosporaceae</taxon>
        <taxon>Actinomadura</taxon>
    </lineage>
</organism>
<keyword evidence="2" id="KW-0489">Methyltransferase</keyword>
<dbReference type="GO" id="GO:0032259">
    <property type="term" value="P:methylation"/>
    <property type="evidence" value="ECO:0007669"/>
    <property type="project" value="UniProtKB-KW"/>
</dbReference>
<evidence type="ECO:0000313" key="2">
    <source>
        <dbReference type="EMBL" id="GLW67088.1"/>
    </source>
</evidence>
<gene>
    <name evidence="2" type="ORF">Arub01_53310</name>
</gene>
<dbReference type="InterPro" id="IPR013216">
    <property type="entry name" value="Methyltransf_11"/>
</dbReference>
<dbReference type="AlphaFoldDB" id="A0A9W6Q271"/>
<evidence type="ECO:0000313" key="3">
    <source>
        <dbReference type="Proteomes" id="UP001165124"/>
    </source>
</evidence>
<dbReference type="GO" id="GO:0008757">
    <property type="term" value="F:S-adenosylmethionine-dependent methyltransferase activity"/>
    <property type="evidence" value="ECO:0007669"/>
    <property type="project" value="InterPro"/>
</dbReference>
<dbReference type="PANTHER" id="PTHR43591">
    <property type="entry name" value="METHYLTRANSFERASE"/>
    <property type="match status" value="1"/>
</dbReference>
<dbReference type="InterPro" id="IPR029063">
    <property type="entry name" value="SAM-dependent_MTases_sf"/>
</dbReference>
<protein>
    <submittedName>
        <fullName evidence="2">SAM-dependent methyltransferase</fullName>
    </submittedName>
</protein>
<dbReference type="RefSeq" id="WP_067917533.1">
    <property type="nucleotide sequence ID" value="NZ_BSRZ01000019.1"/>
</dbReference>
<dbReference type="Pfam" id="PF08241">
    <property type="entry name" value="Methyltransf_11"/>
    <property type="match status" value="1"/>
</dbReference>
<dbReference type="Gene3D" id="3.40.50.150">
    <property type="entry name" value="Vaccinia Virus protein VP39"/>
    <property type="match status" value="1"/>
</dbReference>
<name>A0A9W6Q271_9ACTN</name>
<reference evidence="2" key="1">
    <citation type="submission" date="2023-02" db="EMBL/GenBank/DDBJ databases">
        <title>Actinomadura rubrobrunea NBRC 14622.</title>
        <authorList>
            <person name="Ichikawa N."/>
            <person name="Sato H."/>
            <person name="Tonouchi N."/>
        </authorList>
    </citation>
    <scope>NUCLEOTIDE SEQUENCE</scope>
    <source>
        <strain evidence="2">NBRC 14622</strain>
    </source>
</reference>
<evidence type="ECO:0000259" key="1">
    <source>
        <dbReference type="Pfam" id="PF08241"/>
    </source>
</evidence>
<keyword evidence="3" id="KW-1185">Reference proteome</keyword>
<dbReference type="SUPFAM" id="SSF53335">
    <property type="entry name" value="S-adenosyl-L-methionine-dependent methyltransferases"/>
    <property type="match status" value="1"/>
</dbReference>
<feature type="domain" description="Methyltransferase type 11" evidence="1">
    <location>
        <begin position="57"/>
        <end position="148"/>
    </location>
</feature>
<dbReference type="EMBL" id="BSRZ01000019">
    <property type="protein sequence ID" value="GLW67088.1"/>
    <property type="molecule type" value="Genomic_DNA"/>
</dbReference>
<comment type="caution">
    <text evidence="2">The sequence shown here is derived from an EMBL/GenBank/DDBJ whole genome shotgun (WGS) entry which is preliminary data.</text>
</comment>
<dbReference type="CDD" id="cd02440">
    <property type="entry name" value="AdoMet_MTases"/>
    <property type="match status" value="1"/>
</dbReference>
<keyword evidence="2" id="KW-0808">Transferase</keyword>
<dbReference type="Proteomes" id="UP001165124">
    <property type="component" value="Unassembled WGS sequence"/>
</dbReference>
<proteinExistence type="predicted"/>